<accession>A0ABN2CV65</accession>
<organism evidence="1 2">
    <name type="scientific">Dactylosporangium maewongense</name>
    <dbReference type="NCBI Taxonomy" id="634393"/>
    <lineage>
        <taxon>Bacteria</taxon>
        <taxon>Bacillati</taxon>
        <taxon>Actinomycetota</taxon>
        <taxon>Actinomycetes</taxon>
        <taxon>Micromonosporales</taxon>
        <taxon>Micromonosporaceae</taxon>
        <taxon>Dactylosporangium</taxon>
    </lineage>
</organism>
<evidence type="ECO:0000313" key="2">
    <source>
        <dbReference type="Proteomes" id="UP001501470"/>
    </source>
</evidence>
<gene>
    <name evidence="1" type="ORF">GCM10009827_102990</name>
</gene>
<comment type="caution">
    <text evidence="1">The sequence shown here is derived from an EMBL/GenBank/DDBJ whole genome shotgun (WGS) entry which is preliminary data.</text>
</comment>
<dbReference type="Proteomes" id="UP001501470">
    <property type="component" value="Unassembled WGS sequence"/>
</dbReference>
<name>A0ABN2CV65_9ACTN</name>
<evidence type="ECO:0000313" key="1">
    <source>
        <dbReference type="EMBL" id="GAA1564823.1"/>
    </source>
</evidence>
<keyword evidence="2" id="KW-1185">Reference proteome</keyword>
<dbReference type="EMBL" id="BAAAQD010000035">
    <property type="protein sequence ID" value="GAA1564823.1"/>
    <property type="molecule type" value="Genomic_DNA"/>
</dbReference>
<reference evidence="1 2" key="1">
    <citation type="journal article" date="2019" name="Int. J. Syst. Evol. Microbiol.">
        <title>The Global Catalogue of Microorganisms (GCM) 10K type strain sequencing project: providing services to taxonomists for standard genome sequencing and annotation.</title>
        <authorList>
            <consortium name="The Broad Institute Genomics Platform"/>
            <consortium name="The Broad Institute Genome Sequencing Center for Infectious Disease"/>
            <person name="Wu L."/>
            <person name="Ma J."/>
        </authorList>
    </citation>
    <scope>NUCLEOTIDE SEQUENCE [LARGE SCALE GENOMIC DNA]</scope>
    <source>
        <strain evidence="1 2">JCM 15933</strain>
    </source>
</reference>
<protein>
    <submittedName>
        <fullName evidence="1">Uncharacterized protein</fullName>
    </submittedName>
</protein>
<sequence>MFPFAMIESQNAMAHEVRSALPQAPVVAPAAPLIGGRADRSRRVRAALAATLHRAADAVAPAAACSPAN</sequence>
<dbReference type="RefSeq" id="WP_344512825.1">
    <property type="nucleotide sequence ID" value="NZ_BAAAQD010000035.1"/>
</dbReference>
<proteinExistence type="predicted"/>